<name>A0A1A7C5G7_9BURK</name>
<comment type="caution">
    <text evidence="3">The sequence shown here is derived from an EMBL/GenBank/DDBJ whole genome shotgun (WGS) entry which is preliminary data.</text>
</comment>
<keyword evidence="4" id="KW-1185">Reference proteome</keyword>
<evidence type="ECO:0000313" key="3">
    <source>
        <dbReference type="EMBL" id="OBV41166.1"/>
    </source>
</evidence>
<organism evidence="3 4">
    <name type="scientific">Janthinobacterium psychrotolerans</name>
    <dbReference type="NCBI Taxonomy" id="1747903"/>
    <lineage>
        <taxon>Bacteria</taxon>
        <taxon>Pseudomonadati</taxon>
        <taxon>Pseudomonadota</taxon>
        <taxon>Betaproteobacteria</taxon>
        <taxon>Burkholderiales</taxon>
        <taxon>Oxalobacteraceae</taxon>
        <taxon>Janthinobacterium</taxon>
    </lineage>
</organism>
<accession>A0A1A7C5G7</accession>
<gene>
    <name evidence="3" type="ORF">ASR47_102523</name>
</gene>
<dbReference type="Gene3D" id="1.10.10.2690">
    <property type="match status" value="1"/>
</dbReference>
<dbReference type="Proteomes" id="UP000092713">
    <property type="component" value="Unassembled WGS sequence"/>
</dbReference>
<keyword evidence="1" id="KW-0805">Transcription regulation</keyword>
<protein>
    <recommendedName>
        <fullName evidence="5">TrfB transcriptional repressor</fullName>
    </recommendedName>
</protein>
<evidence type="ECO:0000256" key="1">
    <source>
        <dbReference type="ARBA" id="ARBA00023015"/>
    </source>
</evidence>
<reference evidence="3 4" key="1">
    <citation type="submission" date="2016-04" db="EMBL/GenBank/DDBJ databases">
        <title>Draft genome sequence of Janthinobacterium psychrotolerans sp. nov., isolated from freshwater sediments in Denmark.</title>
        <authorList>
            <person name="Gong X."/>
            <person name="Skrivergaard S."/>
            <person name="Korsgaard B.S."/>
            <person name="Schreiber L."/>
            <person name="Marshall I.P."/>
            <person name="Finster K."/>
            <person name="Schramm A."/>
        </authorList>
    </citation>
    <scope>NUCLEOTIDE SEQUENCE [LARGE SCALE GENOMIC DNA]</scope>
    <source>
        <strain evidence="3 4">S3-2</strain>
    </source>
</reference>
<keyword evidence="2" id="KW-0804">Transcription</keyword>
<sequence>MPRPKRRMSAIEFDAIQVLLPGISKKRCAVARAALVDGETLAVVGSRFNCSRQAVNTLVNIFCDGLARFHEAQRVMNDGELVPPGWERVALIAPSHLINKLRVEINELQNTN</sequence>
<dbReference type="AlphaFoldDB" id="A0A1A7C5G7"/>
<dbReference type="InterPro" id="IPR053721">
    <property type="entry name" value="Fimbrial_Adhesin_Reg"/>
</dbReference>
<dbReference type="EMBL" id="LOCQ01000038">
    <property type="protein sequence ID" value="OBV41166.1"/>
    <property type="molecule type" value="Genomic_DNA"/>
</dbReference>
<proteinExistence type="predicted"/>
<evidence type="ECO:0000256" key="2">
    <source>
        <dbReference type="ARBA" id="ARBA00023163"/>
    </source>
</evidence>
<evidence type="ECO:0000313" key="4">
    <source>
        <dbReference type="Proteomes" id="UP000092713"/>
    </source>
</evidence>
<evidence type="ECO:0008006" key="5">
    <source>
        <dbReference type="Google" id="ProtNLM"/>
    </source>
</evidence>